<dbReference type="InterPro" id="IPR012337">
    <property type="entry name" value="RNaseH-like_sf"/>
</dbReference>
<dbReference type="PANTHER" id="PTHR37984">
    <property type="entry name" value="PROTEIN CBG26694"/>
    <property type="match status" value="1"/>
</dbReference>
<sequence>MSHAIQKYTKFANFARPYFPHFTTFRNQSNCLVLKLVYNGNCLLFSRSGQPVEVVLDGGSQFTCKACATLVESWNFIHTVSSPTHAQSNGKAEAAVKNVKKLLKKCGSMNDQFWKGLLAIRNTPLLCGKSPAELLFGRTLHDSLPRYQGRKRKITPLPPLQTGTRVAIRSRVDFDWSLLGTIAEIKPNRTYIVLTDQGSTLTRNRRYLRPASSPAGNNTSEANDEQNPNPTTNPLGGRHVGLRDPYNLRKRCPKN</sequence>
<dbReference type="Gene3D" id="3.30.420.10">
    <property type="entry name" value="Ribonuclease H-like superfamily/Ribonuclease H"/>
    <property type="match status" value="1"/>
</dbReference>
<dbReference type="GO" id="GO:0015074">
    <property type="term" value="P:DNA integration"/>
    <property type="evidence" value="ECO:0007669"/>
    <property type="project" value="InterPro"/>
</dbReference>
<dbReference type="OrthoDB" id="6363839at2759"/>
<dbReference type="PROSITE" id="PS50994">
    <property type="entry name" value="INTEGRASE"/>
    <property type="match status" value="1"/>
</dbReference>
<dbReference type="SUPFAM" id="SSF53098">
    <property type="entry name" value="Ribonuclease H-like"/>
    <property type="match status" value="1"/>
</dbReference>
<dbReference type="InterPro" id="IPR050951">
    <property type="entry name" value="Retrovirus_Pol_polyprotein"/>
</dbReference>
<proteinExistence type="predicted"/>
<dbReference type="AlphaFoldDB" id="A0A6S7GW69"/>
<name>A0A6S7GW69_PARCT</name>
<gene>
    <name evidence="2" type="ORF">PACLA_8A022829</name>
</gene>
<reference evidence="2" key="1">
    <citation type="submission" date="2020-04" db="EMBL/GenBank/DDBJ databases">
        <authorList>
            <person name="Alioto T."/>
            <person name="Alioto T."/>
            <person name="Gomez Garrido J."/>
        </authorList>
    </citation>
    <scope>NUCLEOTIDE SEQUENCE</scope>
    <source>
        <strain evidence="2">A484AB</strain>
    </source>
</reference>
<dbReference type="EMBL" id="CACRXK020003141">
    <property type="protein sequence ID" value="CAB3997604.1"/>
    <property type="molecule type" value="Genomic_DNA"/>
</dbReference>
<evidence type="ECO:0000313" key="2">
    <source>
        <dbReference type="EMBL" id="CAB3997604.1"/>
    </source>
</evidence>
<evidence type="ECO:0000256" key="1">
    <source>
        <dbReference type="SAM" id="MobiDB-lite"/>
    </source>
</evidence>
<comment type="caution">
    <text evidence="2">The sequence shown here is derived from an EMBL/GenBank/DDBJ whole genome shotgun (WGS) entry which is preliminary data.</text>
</comment>
<dbReference type="Proteomes" id="UP001152795">
    <property type="component" value="Unassembled WGS sequence"/>
</dbReference>
<accession>A0A6S7GW69</accession>
<dbReference type="PANTHER" id="PTHR37984:SF9">
    <property type="entry name" value="INTEGRASE CATALYTIC DOMAIN-CONTAINING PROTEIN"/>
    <property type="match status" value="1"/>
</dbReference>
<protein>
    <submittedName>
        <fullName evidence="2">PREDICTED: uncharacterized protein K02A2.6-like</fullName>
    </submittedName>
</protein>
<feature type="compositionally biased region" description="Polar residues" evidence="1">
    <location>
        <begin position="214"/>
        <end position="234"/>
    </location>
</feature>
<feature type="region of interest" description="Disordered" evidence="1">
    <location>
        <begin position="203"/>
        <end position="255"/>
    </location>
</feature>
<dbReference type="InterPro" id="IPR036397">
    <property type="entry name" value="RNaseH_sf"/>
</dbReference>
<dbReference type="InterPro" id="IPR001584">
    <property type="entry name" value="Integrase_cat-core"/>
</dbReference>
<evidence type="ECO:0000313" key="3">
    <source>
        <dbReference type="Proteomes" id="UP001152795"/>
    </source>
</evidence>
<organism evidence="2 3">
    <name type="scientific">Paramuricea clavata</name>
    <name type="common">Red gorgonian</name>
    <name type="synonym">Violescent sea-whip</name>
    <dbReference type="NCBI Taxonomy" id="317549"/>
    <lineage>
        <taxon>Eukaryota</taxon>
        <taxon>Metazoa</taxon>
        <taxon>Cnidaria</taxon>
        <taxon>Anthozoa</taxon>
        <taxon>Octocorallia</taxon>
        <taxon>Malacalcyonacea</taxon>
        <taxon>Plexauridae</taxon>
        <taxon>Paramuricea</taxon>
    </lineage>
</organism>
<keyword evidence="3" id="KW-1185">Reference proteome</keyword>
<dbReference type="GO" id="GO:0003676">
    <property type="term" value="F:nucleic acid binding"/>
    <property type="evidence" value="ECO:0007669"/>
    <property type="project" value="InterPro"/>
</dbReference>